<dbReference type="eggNOG" id="COG5295">
    <property type="taxonomic scope" value="Bacteria"/>
</dbReference>
<dbReference type="AlphaFoldDB" id="K0X2T8"/>
<keyword evidence="1" id="KW-0732">Signal</keyword>
<dbReference type="GeneID" id="77847415"/>
<keyword evidence="3" id="KW-1185">Reference proteome</keyword>
<dbReference type="Proteomes" id="UP000006044">
    <property type="component" value="Unassembled WGS sequence"/>
</dbReference>
<dbReference type="HOGENOM" id="CLU_1709611_0_0_10"/>
<accession>K0X2T8</accession>
<dbReference type="OrthoDB" id="9765957at2"/>
<dbReference type="EMBL" id="ADLE01000001">
    <property type="protein sequence ID" value="EJZ65867.1"/>
    <property type="molecule type" value="Genomic_DNA"/>
</dbReference>
<protein>
    <submittedName>
        <fullName evidence="2">Uncharacterized protein</fullName>
    </submittedName>
</protein>
<evidence type="ECO:0000256" key="1">
    <source>
        <dbReference type="SAM" id="SignalP"/>
    </source>
</evidence>
<sequence>MKKKIISVLSTFLCIIGMSAQVPGSFQYQAVLRNDDGSIASNKPLEVRVRIHQGAADGTVVYEEDHTTSSNASGIITLKVGEGVNTSRETLFVDVDWSEGVYFFETLVNRGTGYESLGSQQLLSVPYAKCAVTADNVHVKSPDGKLWKIKVSNDGTVSAEAVTE</sequence>
<proteinExistence type="predicted"/>
<name>K0X2T8_9BACT</name>
<feature type="signal peptide" evidence="1">
    <location>
        <begin position="1"/>
        <end position="20"/>
    </location>
</feature>
<reference evidence="2 3" key="1">
    <citation type="submission" date="2012-08" db="EMBL/GenBank/DDBJ databases">
        <title>The Genome Sequence of Barnesiella intestinihominis YIT 11860.</title>
        <authorList>
            <consortium name="The Broad Institute Genome Sequencing Platform"/>
            <person name="Earl A."/>
            <person name="Ward D."/>
            <person name="Feldgarden M."/>
            <person name="Gevers D."/>
            <person name="Morotomi M."/>
            <person name="Walker B."/>
            <person name="Young S.K."/>
            <person name="Zeng Q."/>
            <person name="Gargeya S."/>
            <person name="Fitzgerald M."/>
            <person name="Haas B."/>
            <person name="Abouelleil A."/>
            <person name="Alvarado L."/>
            <person name="Arachchi H.M."/>
            <person name="Berlin A.M."/>
            <person name="Chapman S.B."/>
            <person name="Goldberg J."/>
            <person name="Griggs A."/>
            <person name="Gujja S."/>
            <person name="Hansen M."/>
            <person name="Howarth C."/>
            <person name="Imamovic A."/>
            <person name="Larimer J."/>
            <person name="McCowen C."/>
            <person name="Montmayeur A."/>
            <person name="Murphy C."/>
            <person name="Neiman D."/>
            <person name="Pearson M."/>
            <person name="Priest M."/>
            <person name="Roberts A."/>
            <person name="Saif S."/>
            <person name="Shea T."/>
            <person name="Sisk P."/>
            <person name="Sykes S."/>
            <person name="Wortman J."/>
            <person name="Nusbaum C."/>
            <person name="Birren B."/>
        </authorList>
    </citation>
    <scope>NUCLEOTIDE SEQUENCE [LARGE SCALE GENOMIC DNA]</scope>
    <source>
        <strain evidence="2 3">YIT 11860</strain>
    </source>
</reference>
<gene>
    <name evidence="2" type="ORF">HMPREF9448_00037</name>
</gene>
<dbReference type="RefSeq" id="WP_008860671.1">
    <property type="nucleotide sequence ID" value="NZ_JH815203.1"/>
</dbReference>
<comment type="caution">
    <text evidence="2">The sequence shown here is derived from an EMBL/GenBank/DDBJ whole genome shotgun (WGS) entry which is preliminary data.</text>
</comment>
<evidence type="ECO:0000313" key="2">
    <source>
        <dbReference type="EMBL" id="EJZ65867.1"/>
    </source>
</evidence>
<organism evidence="2 3">
    <name type="scientific">Barnesiella intestinihominis YIT 11860</name>
    <dbReference type="NCBI Taxonomy" id="742726"/>
    <lineage>
        <taxon>Bacteria</taxon>
        <taxon>Pseudomonadati</taxon>
        <taxon>Bacteroidota</taxon>
        <taxon>Bacteroidia</taxon>
        <taxon>Bacteroidales</taxon>
        <taxon>Barnesiellaceae</taxon>
        <taxon>Barnesiella</taxon>
    </lineage>
</organism>
<evidence type="ECO:0000313" key="3">
    <source>
        <dbReference type="Proteomes" id="UP000006044"/>
    </source>
</evidence>
<dbReference type="STRING" id="742726.HMPREF9448_00037"/>
<feature type="chain" id="PRO_5003844341" evidence="1">
    <location>
        <begin position="21"/>
        <end position="164"/>
    </location>
</feature>